<keyword evidence="2" id="KW-0238">DNA-binding</keyword>
<evidence type="ECO:0000313" key="7">
    <source>
        <dbReference type="EMBL" id="KAJ5246619.1"/>
    </source>
</evidence>
<dbReference type="Pfam" id="PF11951">
    <property type="entry name" value="Fungal_trans_2"/>
    <property type="match status" value="1"/>
</dbReference>
<dbReference type="GO" id="GO:0003677">
    <property type="term" value="F:DNA binding"/>
    <property type="evidence" value="ECO:0007669"/>
    <property type="project" value="UniProtKB-KW"/>
</dbReference>
<gene>
    <name evidence="7" type="ORF">N7468_001602</name>
</gene>
<feature type="region of interest" description="Disordered" evidence="5">
    <location>
        <begin position="240"/>
        <end position="265"/>
    </location>
</feature>
<dbReference type="InterPro" id="IPR021858">
    <property type="entry name" value="Fun_TF"/>
</dbReference>
<dbReference type="PANTHER" id="PTHR31069">
    <property type="entry name" value="OLEATE-ACTIVATED TRANSCRIPTION FACTOR 1-RELATED"/>
    <property type="match status" value="1"/>
</dbReference>
<keyword evidence="3" id="KW-0804">Transcription</keyword>
<dbReference type="Proteomes" id="UP001150941">
    <property type="component" value="Unassembled WGS sequence"/>
</dbReference>
<dbReference type="InterPro" id="IPR036864">
    <property type="entry name" value="Zn2-C6_fun-type_DNA-bd_sf"/>
</dbReference>
<protein>
    <recommendedName>
        <fullName evidence="6">Zn(2)-C6 fungal-type domain-containing protein</fullName>
    </recommendedName>
</protein>
<dbReference type="Gene3D" id="4.10.240.10">
    <property type="entry name" value="Zn(2)-C6 fungal-type DNA-binding domain"/>
    <property type="match status" value="1"/>
</dbReference>
<comment type="caution">
    <text evidence="7">The sequence shown here is derived from an EMBL/GenBank/DDBJ whole genome shotgun (WGS) entry which is preliminary data.</text>
</comment>
<dbReference type="CDD" id="cd00067">
    <property type="entry name" value="GAL4"/>
    <property type="match status" value="1"/>
</dbReference>
<evidence type="ECO:0000259" key="6">
    <source>
        <dbReference type="PROSITE" id="PS50048"/>
    </source>
</evidence>
<evidence type="ECO:0000256" key="3">
    <source>
        <dbReference type="ARBA" id="ARBA00023163"/>
    </source>
</evidence>
<dbReference type="AlphaFoldDB" id="A0A9W9PGV1"/>
<accession>A0A9W9PGV1</accession>
<feature type="region of interest" description="Disordered" evidence="5">
    <location>
        <begin position="1"/>
        <end position="38"/>
    </location>
</feature>
<dbReference type="Pfam" id="PF00172">
    <property type="entry name" value="Zn_clus"/>
    <property type="match status" value="1"/>
</dbReference>
<dbReference type="GO" id="GO:0000981">
    <property type="term" value="F:DNA-binding transcription factor activity, RNA polymerase II-specific"/>
    <property type="evidence" value="ECO:0007669"/>
    <property type="project" value="InterPro"/>
</dbReference>
<dbReference type="PROSITE" id="PS50048">
    <property type="entry name" value="ZN2_CY6_FUNGAL_2"/>
    <property type="match status" value="1"/>
</dbReference>
<dbReference type="RefSeq" id="XP_058334040.1">
    <property type="nucleotide sequence ID" value="XM_058470899.1"/>
</dbReference>
<feature type="region of interest" description="Disordered" evidence="5">
    <location>
        <begin position="621"/>
        <end position="644"/>
    </location>
</feature>
<keyword evidence="1" id="KW-0805">Transcription regulation</keyword>
<feature type="compositionally biased region" description="Low complexity" evidence="5">
    <location>
        <begin position="103"/>
        <end position="127"/>
    </location>
</feature>
<feature type="domain" description="Zn(2)-C6 fungal-type" evidence="6">
    <location>
        <begin position="42"/>
        <end position="71"/>
    </location>
</feature>
<keyword evidence="4" id="KW-0539">Nucleus</keyword>
<proteinExistence type="predicted"/>
<feature type="compositionally biased region" description="Low complexity" evidence="5">
    <location>
        <begin position="240"/>
        <end position="249"/>
    </location>
</feature>
<dbReference type="EMBL" id="JAPQKS010000002">
    <property type="protein sequence ID" value="KAJ5246619.1"/>
    <property type="molecule type" value="Genomic_DNA"/>
</dbReference>
<evidence type="ECO:0000256" key="4">
    <source>
        <dbReference type="ARBA" id="ARBA00023242"/>
    </source>
</evidence>
<feature type="compositionally biased region" description="Polar residues" evidence="5">
    <location>
        <begin position="161"/>
        <end position="174"/>
    </location>
</feature>
<dbReference type="InterPro" id="IPR050675">
    <property type="entry name" value="OAF3"/>
</dbReference>
<dbReference type="InterPro" id="IPR001138">
    <property type="entry name" value="Zn2Cys6_DnaBD"/>
</dbReference>
<reference evidence="7" key="1">
    <citation type="submission" date="2022-11" db="EMBL/GenBank/DDBJ databases">
        <authorList>
            <person name="Petersen C."/>
        </authorList>
    </citation>
    <scope>NUCLEOTIDE SEQUENCE</scope>
    <source>
        <strain evidence="7">IBT 19713</strain>
    </source>
</reference>
<organism evidence="7 8">
    <name type="scientific">Penicillium chermesinum</name>
    <dbReference type="NCBI Taxonomy" id="63820"/>
    <lineage>
        <taxon>Eukaryota</taxon>
        <taxon>Fungi</taxon>
        <taxon>Dikarya</taxon>
        <taxon>Ascomycota</taxon>
        <taxon>Pezizomycotina</taxon>
        <taxon>Eurotiomycetes</taxon>
        <taxon>Eurotiomycetidae</taxon>
        <taxon>Eurotiales</taxon>
        <taxon>Aspergillaceae</taxon>
        <taxon>Penicillium</taxon>
    </lineage>
</organism>
<evidence type="ECO:0000256" key="1">
    <source>
        <dbReference type="ARBA" id="ARBA00023015"/>
    </source>
</evidence>
<feature type="region of interest" description="Disordered" evidence="5">
    <location>
        <begin position="89"/>
        <end position="221"/>
    </location>
</feature>
<evidence type="ECO:0000256" key="2">
    <source>
        <dbReference type="ARBA" id="ARBA00023125"/>
    </source>
</evidence>
<dbReference type="SUPFAM" id="SSF57701">
    <property type="entry name" value="Zn2/Cys6 DNA-binding domain"/>
    <property type="match status" value="1"/>
</dbReference>
<reference evidence="7" key="2">
    <citation type="journal article" date="2023" name="IMA Fungus">
        <title>Comparative genomic study of the Penicillium genus elucidates a diverse pangenome and 15 lateral gene transfer events.</title>
        <authorList>
            <person name="Petersen C."/>
            <person name="Sorensen T."/>
            <person name="Nielsen M.R."/>
            <person name="Sondergaard T.E."/>
            <person name="Sorensen J.L."/>
            <person name="Fitzpatrick D.A."/>
            <person name="Frisvad J.C."/>
            <person name="Nielsen K.L."/>
        </authorList>
    </citation>
    <scope>NUCLEOTIDE SEQUENCE</scope>
    <source>
        <strain evidence="7">IBT 19713</strain>
    </source>
</reference>
<evidence type="ECO:0000313" key="8">
    <source>
        <dbReference type="Proteomes" id="UP001150941"/>
    </source>
</evidence>
<name>A0A9W9PGV1_9EURO</name>
<sequence length="815" mass="90640">MTEAAASKAREPTTRAKSRKTDQNAPIRKRRKRTVVSGAPDDCFTCSKRGARCDRRRPYCSQCLELGRECSGYKTTLTWGVGVASRGKLRGQKVPVMESTEETSSARSQSQKQQSESSSRQPQTPQASVPPPASAPPIGAGFLPVNPPAMESMDADMRRQSAFSNASGSSQGMSWSMDMPDPLSWVNGSPNNPPPQILGLPVRPGLHLPTRPHVGHRSSPSVSEASLNYSFGYVPDSQQSSPVSVWQTPRNQPSQRITPPGADVDEEYENVDRDTQVSWTASHSPSYSQLLLARSTGRTPRLRYLISYYAEVIAPMIVAFDSPSNPFRTHVLRLANESEALQEAIATLATSNLRQRRERKHFSTERTLPARLSSMAHRALTDEAFQDRYGISVTEGYAREENHHRAVAVKALNADLADPRRRLSDSVLATLLILCLFHGCDTGVAEFRTQFAGVTRLLAIRMRHSSVVSEELKWFMRMFSWLDTLTATTNNRDVQLRGKCLEISSVSDGHWGLENLAGCDGRLFKMISQLGRLNLLSQDQQPSESTPADVTIPTASLPPAMLFPGWNHVPNASASWSVPGDDYSFSLPSPPQSSDQGRRPSSPAFWAEWHSLRQRLESWRFDPPTSTPIPSPPPSATNTTWPSPNFALDPTPEVEYYVAPENLQDVYQISECFRHAALLYCERLAEPSLPSEHPRIQHLVHLAMHCLCAVQSDVYLLWPLFIVGSECVQENHRKAIRDRCRDISGDSGFVNNISCLELLEKIWEEHSEASSYPVYPSEFGTPPVLDGKTQAITPQAFRWSRVMEAKRGDGEYMVA</sequence>
<keyword evidence="8" id="KW-1185">Reference proteome</keyword>
<dbReference type="PANTHER" id="PTHR31069:SF28">
    <property type="entry name" value="ZN(II)2CYS6 TRANSCRIPTION FACTOR (EUROFUNG)"/>
    <property type="match status" value="1"/>
</dbReference>
<feature type="compositionally biased region" description="Pro residues" evidence="5">
    <location>
        <begin position="625"/>
        <end position="635"/>
    </location>
</feature>
<feature type="compositionally biased region" description="Basic and acidic residues" evidence="5">
    <location>
        <begin position="8"/>
        <end position="22"/>
    </location>
</feature>
<evidence type="ECO:0000256" key="5">
    <source>
        <dbReference type="SAM" id="MobiDB-lite"/>
    </source>
</evidence>
<dbReference type="GeneID" id="83198202"/>
<dbReference type="GO" id="GO:0008270">
    <property type="term" value="F:zinc ion binding"/>
    <property type="evidence" value="ECO:0007669"/>
    <property type="project" value="InterPro"/>
</dbReference>
<dbReference type="OrthoDB" id="3431704at2759"/>